<dbReference type="InterPro" id="IPR011251">
    <property type="entry name" value="Luciferase-like_dom"/>
</dbReference>
<evidence type="ECO:0000313" key="5">
    <source>
        <dbReference type="Proteomes" id="UP001198630"/>
    </source>
</evidence>
<dbReference type="PANTHER" id="PTHR43244">
    <property type="match status" value="1"/>
</dbReference>
<organism evidence="4 5">
    <name type="scientific">Rhodococcus rhodochrous</name>
    <dbReference type="NCBI Taxonomy" id="1829"/>
    <lineage>
        <taxon>Bacteria</taxon>
        <taxon>Bacillati</taxon>
        <taxon>Actinomycetota</taxon>
        <taxon>Actinomycetes</taxon>
        <taxon>Mycobacteriales</taxon>
        <taxon>Nocardiaceae</taxon>
        <taxon>Rhodococcus</taxon>
    </lineage>
</organism>
<dbReference type="InterPro" id="IPR036661">
    <property type="entry name" value="Luciferase-like_sf"/>
</dbReference>
<feature type="domain" description="Luciferase-like" evidence="3">
    <location>
        <begin position="46"/>
        <end position="273"/>
    </location>
</feature>
<dbReference type="EMBL" id="JAJNCO010000025">
    <property type="protein sequence ID" value="MCD2114632.1"/>
    <property type="molecule type" value="Genomic_DNA"/>
</dbReference>
<evidence type="ECO:0000256" key="1">
    <source>
        <dbReference type="ARBA" id="ARBA00023002"/>
    </source>
</evidence>
<dbReference type="GO" id="GO:0016705">
    <property type="term" value="F:oxidoreductase activity, acting on paired donors, with incorporation or reduction of molecular oxygen"/>
    <property type="evidence" value="ECO:0007669"/>
    <property type="project" value="InterPro"/>
</dbReference>
<dbReference type="Pfam" id="PF00296">
    <property type="entry name" value="Bac_luciferase"/>
    <property type="match status" value="1"/>
</dbReference>
<sequence length="326" mass="35501">MTHCTILDPKDHDETPDDNRRNPSGRLQPNLQKPCRRTNLRIGISAYGLTPTDAIALARDAEAAGFDSLWIGEHILAPRAYSTTHPQSSRGFQQFATPHADASVHLLDPLTTLTAAGAVTDRISLATGIYVAPLRHPLHTARSVCTAQEICGGRLILGMGAGWLTEEFAALDVPYSARFRRLEAGVDIIRDALAGGWISRTDGEYVFDDVQITGSAIPVPLILGGNTGTALRRSVRLGDGWFSSGTPTLGEAIRLRTLIDIELEAQGRVDPFRTWFRMPGAEVDELHRWAEAGFDDIVIWASTVWPTGDPDRGAILAEHAARLRIS</sequence>
<dbReference type="Gene3D" id="3.20.20.30">
    <property type="entry name" value="Luciferase-like domain"/>
    <property type="match status" value="1"/>
</dbReference>
<gene>
    <name evidence="4" type="ORF">LQ384_26370</name>
</gene>
<accession>A0AAW4XQA8</accession>
<dbReference type="SUPFAM" id="SSF51679">
    <property type="entry name" value="Bacterial luciferase-like"/>
    <property type="match status" value="1"/>
</dbReference>
<evidence type="ECO:0000256" key="2">
    <source>
        <dbReference type="SAM" id="MobiDB-lite"/>
    </source>
</evidence>
<evidence type="ECO:0000259" key="3">
    <source>
        <dbReference type="Pfam" id="PF00296"/>
    </source>
</evidence>
<dbReference type="AlphaFoldDB" id="A0AAW4XQA8"/>
<dbReference type="RefSeq" id="WP_230792598.1">
    <property type="nucleotide sequence ID" value="NZ_JAJNCO010000025.1"/>
</dbReference>
<protein>
    <submittedName>
        <fullName evidence="4">LLM class flavin-dependent oxidoreductase</fullName>
    </submittedName>
</protein>
<proteinExistence type="predicted"/>
<reference evidence="4" key="1">
    <citation type="submission" date="2021-11" db="EMBL/GenBank/DDBJ databases">
        <title>Development of a sustainable strategy for remediation of hydrocarbon-contaminated territories based on the waste exchange concept.</title>
        <authorList>
            <person name="Elkin A."/>
        </authorList>
    </citation>
    <scope>NUCLEOTIDE SEQUENCE</scope>
    <source>
        <strain evidence="4">IEGM 757</strain>
    </source>
</reference>
<dbReference type="PANTHER" id="PTHR43244:SF1">
    <property type="entry name" value="5,10-METHYLENETETRAHYDROMETHANOPTERIN REDUCTASE"/>
    <property type="match status" value="1"/>
</dbReference>
<name>A0AAW4XQA8_RHORH</name>
<dbReference type="Proteomes" id="UP001198630">
    <property type="component" value="Unassembled WGS sequence"/>
</dbReference>
<dbReference type="InterPro" id="IPR050564">
    <property type="entry name" value="F420-G6PD/mer"/>
</dbReference>
<feature type="compositionally biased region" description="Basic and acidic residues" evidence="2">
    <location>
        <begin position="8"/>
        <end position="21"/>
    </location>
</feature>
<comment type="caution">
    <text evidence="4">The sequence shown here is derived from an EMBL/GenBank/DDBJ whole genome shotgun (WGS) entry which is preliminary data.</text>
</comment>
<feature type="region of interest" description="Disordered" evidence="2">
    <location>
        <begin position="1"/>
        <end position="32"/>
    </location>
</feature>
<evidence type="ECO:0000313" key="4">
    <source>
        <dbReference type="EMBL" id="MCD2114632.1"/>
    </source>
</evidence>
<keyword evidence="1" id="KW-0560">Oxidoreductase</keyword>